<evidence type="ECO:0000256" key="10">
    <source>
        <dbReference type="SAM" id="Phobius"/>
    </source>
</evidence>
<evidence type="ECO:0000256" key="9">
    <source>
        <dbReference type="ARBA" id="ARBA00023244"/>
    </source>
</evidence>
<reference evidence="12 13" key="1">
    <citation type="journal article" date="2021" name="Pathogens">
        <title>Isolation and Characterization of Kingella bonacorsii sp. nov., A Novel Kingella Species Detected in a Stable Periodontitis Subject.</title>
        <authorList>
            <person name="Antezack A."/>
            <person name="Boxberger M."/>
            <person name="Rolland C."/>
            <person name="Monnet-Corti V."/>
            <person name="La Scola B."/>
        </authorList>
    </citation>
    <scope>NUCLEOTIDE SEQUENCE [LARGE SCALE GENOMIC DNA]</scope>
    <source>
        <strain evidence="12 13">Marseille-Q4569</strain>
    </source>
</reference>
<evidence type="ECO:0000313" key="13">
    <source>
        <dbReference type="Proteomes" id="UP000614058"/>
    </source>
</evidence>
<keyword evidence="13" id="KW-1185">Reference proteome</keyword>
<evidence type="ECO:0000256" key="1">
    <source>
        <dbReference type="ARBA" id="ARBA00002962"/>
    </source>
</evidence>
<sequence length="397" mass="44444">MKQLIWIIFLFLCAIGLAMLAKTYTGNVYFVVEGYSLRMNLNFFIIAALLSVFVWYLLIKLLVSIFGTPHRLSQFGASRRSRKAAQELNAAGLAYFEGKFQEAAQHADKVLANKQAGDNRILALMLAAHAADQSHNTEARDQYLNDIAQLPSKAQLSRHLLLAESALNQQDYDTATTHLTAAAQINPRLTRLARLQLRMALDKGDALDILDKTEKLHRAGAMNETEAQQTAEVAYRKLLDLATDAAGMKACLKRIPETLRNNALNVAIARKYNELGLYDQAIAWVNTHYPATRDANLLPPFVASVRYLDDRRQQKAIDTGDAWLKDNPKDARLLMYLGELAAQKQLWGKAQGYLEASLSLHPTPQTRLVLAKVYDHSARQDAAQEQRRLALDSISEE</sequence>
<keyword evidence="9" id="KW-0627">Porphyrin biosynthesis</keyword>
<keyword evidence="8 10" id="KW-0472">Membrane</keyword>
<dbReference type="InterPro" id="IPR005254">
    <property type="entry name" value="Heme_biosyn_assoc_TPR_pro"/>
</dbReference>
<dbReference type="InterPro" id="IPR011990">
    <property type="entry name" value="TPR-like_helical_dom_sf"/>
</dbReference>
<dbReference type="EMBL" id="JAEHNZ010000001">
    <property type="protein sequence ID" value="MBK0395589.1"/>
    <property type="molecule type" value="Genomic_DNA"/>
</dbReference>
<dbReference type="Proteomes" id="UP000614058">
    <property type="component" value="Unassembled WGS sequence"/>
</dbReference>
<evidence type="ECO:0000256" key="6">
    <source>
        <dbReference type="ARBA" id="ARBA00022692"/>
    </source>
</evidence>
<keyword evidence="5" id="KW-0997">Cell inner membrane</keyword>
<evidence type="ECO:0000256" key="3">
    <source>
        <dbReference type="ARBA" id="ARBA00004744"/>
    </source>
</evidence>
<evidence type="ECO:0000256" key="2">
    <source>
        <dbReference type="ARBA" id="ARBA00004429"/>
    </source>
</evidence>
<feature type="domain" description="HemY N-terminal" evidence="11">
    <location>
        <begin position="26"/>
        <end position="133"/>
    </location>
</feature>
<name>A0ABS1BQR5_9NEIS</name>
<protein>
    <submittedName>
        <fullName evidence="12">Heme biosynthesis protein HemY</fullName>
    </submittedName>
</protein>
<comment type="function">
    <text evidence="1">Involved in a late step of protoheme IX synthesis.</text>
</comment>
<feature type="transmembrane region" description="Helical" evidence="10">
    <location>
        <begin position="44"/>
        <end position="63"/>
    </location>
</feature>
<comment type="caution">
    <text evidence="12">The sequence shown here is derived from an EMBL/GenBank/DDBJ whole genome shotgun (WGS) entry which is preliminary data.</text>
</comment>
<dbReference type="SUPFAM" id="SSF48452">
    <property type="entry name" value="TPR-like"/>
    <property type="match status" value="1"/>
</dbReference>
<evidence type="ECO:0000256" key="7">
    <source>
        <dbReference type="ARBA" id="ARBA00022989"/>
    </source>
</evidence>
<dbReference type="Pfam" id="PF07219">
    <property type="entry name" value="HemY_N"/>
    <property type="match status" value="1"/>
</dbReference>
<dbReference type="RefSeq" id="WP_200521653.1">
    <property type="nucleotide sequence ID" value="NZ_JAEHNZ010000001.1"/>
</dbReference>
<keyword evidence="6 10" id="KW-0812">Transmembrane</keyword>
<evidence type="ECO:0000259" key="11">
    <source>
        <dbReference type="Pfam" id="PF07219"/>
    </source>
</evidence>
<keyword evidence="7 10" id="KW-1133">Transmembrane helix</keyword>
<comment type="pathway">
    <text evidence="3">Porphyrin-containing compound metabolism; protoheme biosynthesis.</text>
</comment>
<dbReference type="Gene3D" id="1.25.40.10">
    <property type="entry name" value="Tetratricopeptide repeat domain"/>
    <property type="match status" value="2"/>
</dbReference>
<keyword evidence="4" id="KW-1003">Cell membrane</keyword>
<organism evidence="12 13">
    <name type="scientific">Kingella bonacorsii</name>
    <dbReference type="NCBI Taxonomy" id="2796361"/>
    <lineage>
        <taxon>Bacteria</taxon>
        <taxon>Pseudomonadati</taxon>
        <taxon>Pseudomonadota</taxon>
        <taxon>Betaproteobacteria</taxon>
        <taxon>Neisseriales</taxon>
        <taxon>Neisseriaceae</taxon>
        <taxon>Kingella</taxon>
    </lineage>
</organism>
<evidence type="ECO:0000256" key="8">
    <source>
        <dbReference type="ARBA" id="ARBA00023136"/>
    </source>
</evidence>
<evidence type="ECO:0000256" key="5">
    <source>
        <dbReference type="ARBA" id="ARBA00022519"/>
    </source>
</evidence>
<dbReference type="NCBIfam" id="TIGR00540">
    <property type="entry name" value="TPR_hemY_coli"/>
    <property type="match status" value="1"/>
</dbReference>
<evidence type="ECO:0000256" key="4">
    <source>
        <dbReference type="ARBA" id="ARBA00022475"/>
    </source>
</evidence>
<dbReference type="InterPro" id="IPR010817">
    <property type="entry name" value="HemY_N"/>
</dbReference>
<gene>
    <name evidence="12" type="ORF">JDW22_03025</name>
</gene>
<comment type="subcellular location">
    <subcellularLocation>
        <location evidence="2">Cell inner membrane</location>
        <topology evidence="2">Multi-pass membrane protein</topology>
    </subcellularLocation>
</comment>
<evidence type="ECO:0000313" key="12">
    <source>
        <dbReference type="EMBL" id="MBK0395589.1"/>
    </source>
</evidence>
<proteinExistence type="predicted"/>
<accession>A0ABS1BQR5</accession>